<feature type="transmembrane region" description="Helical" evidence="8">
    <location>
        <begin position="364"/>
        <end position="385"/>
    </location>
</feature>
<dbReference type="RefSeq" id="XP_001646349.1">
    <property type="nucleotide sequence ID" value="XM_001646299.1"/>
</dbReference>
<evidence type="ECO:0000256" key="6">
    <source>
        <dbReference type="ARBA" id="ARBA00023136"/>
    </source>
</evidence>
<feature type="region of interest" description="Disordered" evidence="7">
    <location>
        <begin position="150"/>
        <end position="176"/>
    </location>
</feature>
<dbReference type="HOGENOM" id="CLU_009646_3_2_1"/>
<name>A7TH39_VANPO</name>
<comment type="subcellular location">
    <subcellularLocation>
        <location evidence="1">Vacuole membrane</location>
        <topology evidence="1">Multi-pass membrane protein</topology>
    </subcellularLocation>
</comment>
<evidence type="ECO:0000256" key="5">
    <source>
        <dbReference type="ARBA" id="ARBA00022989"/>
    </source>
</evidence>
<dbReference type="GeneID" id="5546779"/>
<dbReference type="EMBL" id="DS480389">
    <property type="protein sequence ID" value="EDO18491.1"/>
    <property type="molecule type" value="Genomic_DNA"/>
</dbReference>
<feature type="transmembrane region" description="Helical" evidence="8">
    <location>
        <begin position="185"/>
        <end position="205"/>
    </location>
</feature>
<proteinExistence type="inferred from homology"/>
<dbReference type="OMA" id="SAMYVPN"/>
<dbReference type="STRING" id="436907.A7TH39"/>
<feature type="transmembrane region" description="Helical" evidence="8">
    <location>
        <begin position="298"/>
        <end position="314"/>
    </location>
</feature>
<dbReference type="PANTHER" id="PTHR22950:SF530">
    <property type="entry name" value="VACUOLAR AMINO ACID TRANSPORTER 3"/>
    <property type="match status" value="1"/>
</dbReference>
<protein>
    <recommendedName>
        <fullName evidence="9">Amino acid transporter transmembrane domain-containing protein</fullName>
    </recommendedName>
</protein>
<feature type="transmembrane region" description="Helical" evidence="8">
    <location>
        <begin position="258"/>
        <end position="278"/>
    </location>
</feature>
<dbReference type="InParanoid" id="A7TH39"/>
<dbReference type="Proteomes" id="UP000000267">
    <property type="component" value="Unassembled WGS sequence"/>
</dbReference>
<dbReference type="GO" id="GO:0015824">
    <property type="term" value="P:proline transport"/>
    <property type="evidence" value="ECO:0007669"/>
    <property type="project" value="EnsemblFungi"/>
</dbReference>
<evidence type="ECO:0000256" key="7">
    <source>
        <dbReference type="SAM" id="MobiDB-lite"/>
    </source>
</evidence>
<dbReference type="GO" id="GO:0005302">
    <property type="term" value="F:L-tyrosine transmembrane transporter activity"/>
    <property type="evidence" value="ECO:0007669"/>
    <property type="project" value="EnsemblFungi"/>
</dbReference>
<evidence type="ECO:0000256" key="2">
    <source>
        <dbReference type="ARBA" id="ARBA00008066"/>
    </source>
</evidence>
<evidence type="ECO:0000313" key="10">
    <source>
        <dbReference type="EMBL" id="EDO18491.1"/>
    </source>
</evidence>
<dbReference type="Gene3D" id="1.20.1740.10">
    <property type="entry name" value="Amino acid/polyamine transporter I"/>
    <property type="match status" value="1"/>
</dbReference>
<dbReference type="GO" id="GO:0015186">
    <property type="term" value="F:L-glutamine transmembrane transporter activity"/>
    <property type="evidence" value="ECO:0007669"/>
    <property type="project" value="EnsemblFungi"/>
</dbReference>
<feature type="transmembrane region" description="Helical" evidence="8">
    <location>
        <begin position="543"/>
        <end position="564"/>
    </location>
</feature>
<keyword evidence="4 8" id="KW-0812">Transmembrane</keyword>
<dbReference type="GO" id="GO:0032974">
    <property type="term" value="P:amino acid transmembrane export from vacuole"/>
    <property type="evidence" value="ECO:0007669"/>
    <property type="project" value="EnsemblFungi"/>
</dbReference>
<evidence type="ECO:0000256" key="3">
    <source>
        <dbReference type="ARBA" id="ARBA00022554"/>
    </source>
</evidence>
<dbReference type="Pfam" id="PF01490">
    <property type="entry name" value="Aa_trans"/>
    <property type="match status" value="1"/>
</dbReference>
<dbReference type="GO" id="GO:0015188">
    <property type="term" value="F:L-isoleucine transmembrane transporter activity"/>
    <property type="evidence" value="ECO:0007669"/>
    <property type="project" value="EnsemblFungi"/>
</dbReference>
<feature type="transmembrane region" description="Helical" evidence="8">
    <location>
        <begin position="488"/>
        <end position="506"/>
    </location>
</feature>
<feature type="transmembrane region" description="Helical" evidence="8">
    <location>
        <begin position="512"/>
        <end position="531"/>
    </location>
</feature>
<feature type="transmembrane region" description="Helical" evidence="8">
    <location>
        <begin position="397"/>
        <end position="421"/>
    </location>
</feature>
<sequence>MSLNSRKPLNNNDPMIGSSSSQNGSSFNYGSTNLNGVSFQNQIVSLPRIESGNNLVRQRSMSFSGTSVTSSNNNLPDETGLAMSHQEITAPGGFRRSFILRKHTMENKKAPYLPDFIVTNFKEFLTLYGHFAGEDLSETDEEEEAIEEEEEEVQTSLLRRRPIPDTTRTQAAPVDKSKKVSTTKAILLLLKSFVGTGILFLPKGFSNGGYSFSTISLLLCSVISYYCFVLLISTKDTTHGINGYGDLGQHLFGRPMKFAILLSIVLSQIGFSAAYTVFVATNLKTLCNSVFENLDSSIKFFIIFQAILFIPLSFTRNITKLTATALIADFFILIGLLYIYYYPISYISYNGIARGTMVPFNNKSWSLFIGTAIFTFEGIGLLIPIQESMAKPHLFRLSLSLVMVIVTLIFVSVGLLCYSAFGSDVETVVLLNFPQDSPYTLIVQLLYSLAILLSTPLQLFPAIRILENWVFKSRYSGKYNPKIKWAKNYFRTLVVIGTSFIAWIGADDLDKFVSLVGSFACIPLIYIYPPLLHIKALKRNGTVTNLHLIVDSCMIIFGFTILIYTSCQTIKLWIT</sequence>
<feature type="transmembrane region" description="Helical" evidence="8">
    <location>
        <begin position="321"/>
        <end position="344"/>
    </location>
</feature>
<gene>
    <name evidence="10" type="ORF">Kpol_1032p88</name>
</gene>
<keyword evidence="11" id="KW-1185">Reference proteome</keyword>
<organism evidence="11">
    <name type="scientific">Vanderwaltozyma polyspora (strain ATCC 22028 / DSM 70294 / BCRC 21397 / CBS 2163 / NBRC 10782 / NRRL Y-8283 / UCD 57-17)</name>
    <name type="common">Kluyveromyces polysporus</name>
    <dbReference type="NCBI Taxonomy" id="436907"/>
    <lineage>
        <taxon>Eukaryota</taxon>
        <taxon>Fungi</taxon>
        <taxon>Dikarya</taxon>
        <taxon>Ascomycota</taxon>
        <taxon>Saccharomycotina</taxon>
        <taxon>Saccharomycetes</taxon>
        <taxon>Saccharomycetales</taxon>
        <taxon>Saccharomycetaceae</taxon>
        <taxon>Vanderwaltozyma</taxon>
    </lineage>
</organism>
<accession>A7TH39</accession>
<comment type="similarity">
    <text evidence="2">Belongs to the amino acid/polyamine transporter 2 family.</text>
</comment>
<dbReference type="InterPro" id="IPR013057">
    <property type="entry name" value="AA_transpt_TM"/>
</dbReference>
<feature type="transmembrane region" description="Helical" evidence="8">
    <location>
        <begin position="211"/>
        <end position="232"/>
    </location>
</feature>
<dbReference type="AlphaFoldDB" id="A7TH39"/>
<evidence type="ECO:0000313" key="11">
    <source>
        <dbReference type="Proteomes" id="UP000000267"/>
    </source>
</evidence>
<dbReference type="PhylomeDB" id="A7TH39"/>
<keyword evidence="3" id="KW-0926">Vacuole</keyword>
<feature type="compositionally biased region" description="Polar residues" evidence="7">
    <location>
        <begin position="1"/>
        <end position="13"/>
    </location>
</feature>
<dbReference type="PANTHER" id="PTHR22950">
    <property type="entry name" value="AMINO ACID TRANSPORTER"/>
    <property type="match status" value="1"/>
</dbReference>
<dbReference type="GO" id="GO:0000329">
    <property type="term" value="C:fungal-type vacuole membrane"/>
    <property type="evidence" value="ECO:0007669"/>
    <property type="project" value="EnsemblFungi"/>
</dbReference>
<feature type="transmembrane region" description="Helical" evidence="8">
    <location>
        <begin position="441"/>
        <end position="467"/>
    </location>
</feature>
<evidence type="ECO:0000259" key="9">
    <source>
        <dbReference type="Pfam" id="PF01490"/>
    </source>
</evidence>
<evidence type="ECO:0000256" key="4">
    <source>
        <dbReference type="ARBA" id="ARBA00022692"/>
    </source>
</evidence>
<dbReference type="eggNOG" id="KOG1304">
    <property type="taxonomic scope" value="Eukaryota"/>
</dbReference>
<evidence type="ECO:0000256" key="8">
    <source>
        <dbReference type="SAM" id="Phobius"/>
    </source>
</evidence>
<evidence type="ECO:0000256" key="1">
    <source>
        <dbReference type="ARBA" id="ARBA00004128"/>
    </source>
</evidence>
<feature type="domain" description="Amino acid transporter transmembrane" evidence="9">
    <location>
        <begin position="179"/>
        <end position="570"/>
    </location>
</feature>
<keyword evidence="5 8" id="KW-1133">Transmembrane helix</keyword>
<keyword evidence="6 8" id="KW-0472">Membrane</keyword>
<dbReference type="OrthoDB" id="1684102at2759"/>
<reference evidence="10 11" key="1">
    <citation type="journal article" date="2007" name="Proc. Natl. Acad. Sci. U.S.A.">
        <title>Independent sorting-out of thousands of duplicated gene pairs in two yeast species descended from a whole-genome duplication.</title>
        <authorList>
            <person name="Scannell D.R."/>
            <person name="Frank A.C."/>
            <person name="Conant G.C."/>
            <person name="Byrne K.P."/>
            <person name="Woolfit M."/>
            <person name="Wolfe K.H."/>
        </authorList>
    </citation>
    <scope>NUCLEOTIDE SEQUENCE [LARGE SCALE GENOMIC DNA]</scope>
    <source>
        <strain evidence="11">ATCC 22028 / DSM 70294 / BCRC 21397 / CBS 2163 / NBRC 10782 / NRRL Y-8283 / UCD 57-17</strain>
    </source>
</reference>
<dbReference type="KEGG" id="vpo:Kpol_1032p88"/>
<dbReference type="FunCoup" id="A7TH39">
    <property type="interactions" value="570"/>
</dbReference>
<feature type="region of interest" description="Disordered" evidence="7">
    <location>
        <begin position="1"/>
        <end position="24"/>
    </location>
</feature>